<keyword evidence="3" id="KW-0269">Exonuclease</keyword>
<dbReference type="InterPro" id="IPR036397">
    <property type="entry name" value="RNaseH_sf"/>
</dbReference>
<protein>
    <submittedName>
        <fullName evidence="3">Exonuclease mut-7</fullName>
    </submittedName>
</protein>
<feature type="region of interest" description="Disordered" evidence="1">
    <location>
        <begin position="814"/>
        <end position="863"/>
    </location>
</feature>
<evidence type="ECO:0000259" key="2">
    <source>
        <dbReference type="Pfam" id="PF01612"/>
    </source>
</evidence>
<feature type="domain" description="3'-5' exonuclease" evidence="2">
    <location>
        <begin position="1101"/>
        <end position="1144"/>
    </location>
</feature>
<feature type="compositionally biased region" description="Polar residues" evidence="1">
    <location>
        <begin position="423"/>
        <end position="433"/>
    </location>
</feature>
<dbReference type="EMBL" id="JAABOA010000382">
    <property type="protein sequence ID" value="KAF9584565.1"/>
    <property type="molecule type" value="Genomic_DNA"/>
</dbReference>
<keyword evidence="3" id="KW-0378">Hydrolase</keyword>
<dbReference type="InterPro" id="IPR052408">
    <property type="entry name" value="Exonuclease_MUT-7-like"/>
</dbReference>
<evidence type="ECO:0000313" key="4">
    <source>
        <dbReference type="Proteomes" id="UP000780801"/>
    </source>
</evidence>
<accession>A0A9P6FZB5</accession>
<evidence type="ECO:0000256" key="1">
    <source>
        <dbReference type="SAM" id="MobiDB-lite"/>
    </source>
</evidence>
<dbReference type="Gene3D" id="3.30.420.10">
    <property type="entry name" value="Ribonuclease H-like superfamily/Ribonuclease H"/>
    <property type="match status" value="1"/>
</dbReference>
<organism evidence="3 4">
    <name type="scientific">Lunasporangiospora selenospora</name>
    <dbReference type="NCBI Taxonomy" id="979761"/>
    <lineage>
        <taxon>Eukaryota</taxon>
        <taxon>Fungi</taxon>
        <taxon>Fungi incertae sedis</taxon>
        <taxon>Mucoromycota</taxon>
        <taxon>Mortierellomycotina</taxon>
        <taxon>Mortierellomycetes</taxon>
        <taxon>Mortierellales</taxon>
        <taxon>Mortierellaceae</taxon>
        <taxon>Lunasporangiospora</taxon>
    </lineage>
</organism>
<dbReference type="InterPro" id="IPR012337">
    <property type="entry name" value="RNaseH-like_sf"/>
</dbReference>
<name>A0A9P6FZB5_9FUNG</name>
<dbReference type="SUPFAM" id="SSF53098">
    <property type="entry name" value="Ribonuclease H-like"/>
    <property type="match status" value="1"/>
</dbReference>
<feature type="region of interest" description="Disordered" evidence="1">
    <location>
        <begin position="1029"/>
        <end position="1049"/>
    </location>
</feature>
<dbReference type="Pfam" id="PF01612">
    <property type="entry name" value="DNA_pol_A_exo1"/>
    <property type="match status" value="1"/>
</dbReference>
<feature type="compositionally biased region" description="Gly residues" evidence="1">
    <location>
        <begin position="726"/>
        <end position="736"/>
    </location>
</feature>
<gene>
    <name evidence="3" type="primary">EXD3</name>
    <name evidence="3" type="ORF">BGW38_006000</name>
</gene>
<feature type="region of interest" description="Disordered" evidence="1">
    <location>
        <begin position="710"/>
        <end position="736"/>
    </location>
</feature>
<proteinExistence type="predicted"/>
<dbReference type="InterPro" id="IPR002562">
    <property type="entry name" value="3'-5'_exonuclease_dom"/>
</dbReference>
<dbReference type="Proteomes" id="UP000780801">
    <property type="component" value="Unassembled WGS sequence"/>
</dbReference>
<dbReference type="GO" id="GO:0003676">
    <property type="term" value="F:nucleic acid binding"/>
    <property type="evidence" value="ECO:0007669"/>
    <property type="project" value="InterPro"/>
</dbReference>
<feature type="region of interest" description="Disordered" evidence="1">
    <location>
        <begin position="423"/>
        <end position="458"/>
    </location>
</feature>
<dbReference type="PANTHER" id="PTHR47765">
    <property type="entry name" value="3'-5' EXONUCLEASE DOMAIN-CONTAINING PROTEIN"/>
    <property type="match status" value="1"/>
</dbReference>
<dbReference type="OrthoDB" id="5376140at2759"/>
<keyword evidence="3" id="KW-0540">Nuclease</keyword>
<comment type="caution">
    <text evidence="3">The sequence shown here is derived from an EMBL/GenBank/DDBJ whole genome shotgun (WGS) entry which is preliminary data.</text>
</comment>
<evidence type="ECO:0000313" key="3">
    <source>
        <dbReference type="EMBL" id="KAF9584565.1"/>
    </source>
</evidence>
<feature type="region of interest" description="Disordered" evidence="1">
    <location>
        <begin position="1"/>
        <end position="22"/>
    </location>
</feature>
<sequence length="1148" mass="128137">MPRTTITAGPSAPAPTGPLSPNNPILSADDVKILITNNNPYKLGNNIVTYFVNLGVFQELDRWGILDELQTVIVDGLQTHADPAMFIANALICIGNVSQIKMVQAEYELAISQWLSVALGILVEARDQRNGENYKHKSDQDQNLLMDVTSSNGVPQNCNMDSHSSPFSYNRSKVANDLMVFDDNPIITGLEINYQGDETMSTNGHGALVMTVWNGAGANLLDGDPDSDLIMAKPLKPHSTDLIDFEDWDKPSILKSTPSLSAQHSTVSLIDSCFPLKPPSKHLPDLLMMDTLTDLTGGEAVKSESVTEAALLANGNENMPIEHLHDVKTTYSNNSLIDLWDLDIMKDPNTTNIESHAGKRPSVPSEDLNASQLVEALSMLPCDLQQLSSYEQQGMVSNSDQDANLAKRHIPDDLLSLESESVQLPSAEQTQEPQEWLDGQENGQTVGEEEKRSTLIGPQHRQKLLDEISFKKSVLQVYTAIEVFELQKDLKQPMRDMTYGGELARQLFEMKRYGECAFVLSHYLGYETRATPPPNASVIGCKLEMDLVPRLLERKDITDLLSNYVSGDYDACFRVLDHINYQLDFIFQEWSISTKDLLQPNQEHFTDVLPIHQIWTPGVQTTLVMAALQLVVNLGLFEHLHPDLDNVEKVVELTLEPPRIIQERCPVLSIFIRFCYIVTLLDISATDPPLPNKDVNSRLMATKDQETDLWLFDPDTDPTSKDDKGGAGGDENGGGNETPYYVTRIIQLVDTNTILQQILIHYCLVVEDAYHARYFTEKLNLEAIYKERSQIQERKLARRRLWGDSSTATMARVAPESAHLAVPPSSTSRSGSRATTASGDPAFNRNKTVSGHGQRASPTPRALTPFPSVPLHLLPYYELPTTARIVVVDGVARLKELSRALRQTRVVGMDTEWLPDVPRFEHLRPGQRTAIVQLACDYIDTVFLVDVLAFLDNPEWVHAQDDSQDYLTPQKQLVHVLGSLFSDPNIRKIAYDWVGDQELLERTLPELMYEEYKLRNFMDMKTIRLEPPKEDKTIPIGSPLSSVPSAPSSPSSIISARIQAKAKAKVKTKMEAVTLRRWTTKGIPTWTPMVTGGLSGMLGVLGSCRLNKAQQCSNWEQRPLDDAQARYAASDAMCLLKIYEVLQNLERC</sequence>
<reference evidence="3" key="1">
    <citation type="journal article" date="2020" name="Fungal Divers.">
        <title>Resolving the Mortierellaceae phylogeny through synthesis of multi-gene phylogenetics and phylogenomics.</title>
        <authorList>
            <person name="Vandepol N."/>
            <person name="Liber J."/>
            <person name="Desiro A."/>
            <person name="Na H."/>
            <person name="Kennedy M."/>
            <person name="Barry K."/>
            <person name="Grigoriev I.V."/>
            <person name="Miller A.N."/>
            <person name="O'Donnell K."/>
            <person name="Stajich J.E."/>
            <person name="Bonito G."/>
        </authorList>
    </citation>
    <scope>NUCLEOTIDE SEQUENCE</scope>
    <source>
        <strain evidence="3">KOD1015</strain>
    </source>
</reference>
<dbReference type="AlphaFoldDB" id="A0A9P6FZB5"/>
<feature type="compositionally biased region" description="Low complexity" evidence="1">
    <location>
        <begin position="1038"/>
        <end position="1049"/>
    </location>
</feature>
<dbReference type="GO" id="GO:0006139">
    <property type="term" value="P:nucleobase-containing compound metabolic process"/>
    <property type="evidence" value="ECO:0007669"/>
    <property type="project" value="InterPro"/>
</dbReference>
<keyword evidence="4" id="KW-1185">Reference proteome</keyword>
<dbReference type="GO" id="GO:0008408">
    <property type="term" value="F:3'-5' exonuclease activity"/>
    <property type="evidence" value="ECO:0007669"/>
    <property type="project" value="InterPro"/>
</dbReference>
<dbReference type="PANTHER" id="PTHR47765:SF2">
    <property type="entry name" value="EXONUCLEASE MUT-7 HOMOLOG"/>
    <property type="match status" value="1"/>
</dbReference>
<feature type="compositionally biased region" description="Low complexity" evidence="1">
    <location>
        <begin position="825"/>
        <end position="839"/>
    </location>
</feature>